<evidence type="ECO:0000313" key="3">
    <source>
        <dbReference type="Proteomes" id="UP001459277"/>
    </source>
</evidence>
<dbReference type="Proteomes" id="UP001459277">
    <property type="component" value="Unassembled WGS sequence"/>
</dbReference>
<accession>A0AAW2D7H7</accession>
<protein>
    <submittedName>
        <fullName evidence="2">Uncharacterized protein</fullName>
    </submittedName>
</protein>
<dbReference type="InterPro" id="IPR036514">
    <property type="entry name" value="SGNH_hydro_sf"/>
</dbReference>
<keyword evidence="3" id="KW-1185">Reference proteome</keyword>
<proteinExistence type="inferred from homology"/>
<dbReference type="Gene3D" id="3.40.50.1110">
    <property type="entry name" value="SGNH hydrolase"/>
    <property type="match status" value="1"/>
</dbReference>
<dbReference type="PANTHER" id="PTHR22835">
    <property type="entry name" value="ZINC FINGER FYVE DOMAIN CONTAINING PROTEIN"/>
    <property type="match status" value="1"/>
</dbReference>
<dbReference type="PANTHER" id="PTHR22835:SF517">
    <property type="entry name" value="GDSL-LIKE LIPASE_ACYLHYDROLASE FAMILY PROTEIN, EXPRESSED"/>
    <property type="match status" value="1"/>
</dbReference>
<dbReference type="AlphaFoldDB" id="A0AAW2D7H7"/>
<organism evidence="2 3">
    <name type="scientific">Lithocarpus litseifolius</name>
    <dbReference type="NCBI Taxonomy" id="425828"/>
    <lineage>
        <taxon>Eukaryota</taxon>
        <taxon>Viridiplantae</taxon>
        <taxon>Streptophyta</taxon>
        <taxon>Embryophyta</taxon>
        <taxon>Tracheophyta</taxon>
        <taxon>Spermatophyta</taxon>
        <taxon>Magnoliopsida</taxon>
        <taxon>eudicotyledons</taxon>
        <taxon>Gunneridae</taxon>
        <taxon>Pentapetalae</taxon>
        <taxon>rosids</taxon>
        <taxon>fabids</taxon>
        <taxon>Fagales</taxon>
        <taxon>Fagaceae</taxon>
        <taxon>Lithocarpus</taxon>
    </lineage>
</organism>
<gene>
    <name evidence="2" type="ORF">SO802_013595</name>
</gene>
<sequence>MPPVLHESCGPTPVRAVHEIHSNARFLRLKKPEFAPVPGFFGRTARFGPGFKTVYKTCKSCFFLLQQIMANTKSVFSLLLITVIAFSLLFVPHDCIDAKSLKVCKFDGIYNLGDSISDTGNLIIVSPAVPFARFPYGETFKKATGSGWCHCLACKCLKMRGLHHQLLTVILSVCNWIGCQPFSVISVSLMMIVLRNLKQAYSWWEKLERFSNAILIVSQRTGFDAASVQKACCDVGGAYDFSLDKMCGAPDVPVCPNPDEFFSWDGINMTQNAYKNMANWVINDILPKLNCKAEVVLVVCLAFDYKIGLGGLTGKTENRTQFRFFKPTELGIL</sequence>
<comment type="similarity">
    <text evidence="1">Belongs to the 'GDSL' lipolytic enzyme family.</text>
</comment>
<evidence type="ECO:0000313" key="2">
    <source>
        <dbReference type="EMBL" id="KAL0006034.1"/>
    </source>
</evidence>
<reference evidence="2 3" key="1">
    <citation type="submission" date="2024-01" db="EMBL/GenBank/DDBJ databases">
        <title>A telomere-to-telomere, gap-free genome of sweet tea (Lithocarpus litseifolius).</title>
        <authorList>
            <person name="Zhou J."/>
        </authorList>
    </citation>
    <scope>NUCLEOTIDE SEQUENCE [LARGE SCALE GENOMIC DNA]</scope>
    <source>
        <strain evidence="2">Zhou-2022a</strain>
        <tissue evidence="2">Leaf</tissue>
    </source>
</reference>
<name>A0AAW2D7H7_9ROSI</name>
<comment type="caution">
    <text evidence="2">The sequence shown here is derived from an EMBL/GenBank/DDBJ whole genome shotgun (WGS) entry which is preliminary data.</text>
</comment>
<dbReference type="EMBL" id="JAZDWU010000004">
    <property type="protein sequence ID" value="KAL0006034.1"/>
    <property type="molecule type" value="Genomic_DNA"/>
</dbReference>
<evidence type="ECO:0000256" key="1">
    <source>
        <dbReference type="ARBA" id="ARBA00008668"/>
    </source>
</evidence>